<protein>
    <submittedName>
        <fullName evidence="4">Universal stress protein</fullName>
    </submittedName>
</protein>
<dbReference type="EMBL" id="JAAXKY010000013">
    <property type="protein sequence ID" value="NMH76774.1"/>
    <property type="molecule type" value="Genomic_DNA"/>
</dbReference>
<feature type="domain" description="UspA" evidence="3">
    <location>
        <begin position="158"/>
        <end position="295"/>
    </location>
</feature>
<keyword evidence="5" id="KW-1185">Reference proteome</keyword>
<evidence type="ECO:0000256" key="2">
    <source>
        <dbReference type="SAM" id="MobiDB-lite"/>
    </source>
</evidence>
<dbReference type="CDD" id="cd00293">
    <property type="entry name" value="USP-like"/>
    <property type="match status" value="1"/>
</dbReference>
<gene>
    <name evidence="4" type="ORF">HF577_06625</name>
</gene>
<proteinExistence type="inferred from homology"/>
<dbReference type="Gene3D" id="3.40.50.620">
    <property type="entry name" value="HUPs"/>
    <property type="match status" value="2"/>
</dbReference>
<dbReference type="InterPro" id="IPR006016">
    <property type="entry name" value="UspA"/>
</dbReference>
<evidence type="ECO:0000313" key="5">
    <source>
        <dbReference type="Proteomes" id="UP001296706"/>
    </source>
</evidence>
<name>A0ABX1RBI0_9PSEU</name>
<evidence type="ECO:0000256" key="1">
    <source>
        <dbReference type="ARBA" id="ARBA00008791"/>
    </source>
</evidence>
<sequence>MASGRTARMNVGSTGASARGSRPVVVGVDQSDSARDAAEWAADLAAACNAPLRLVHVGPGVPVGGSGPSSPPWLSELMRGTERAGADTDVVETAGAVVDVLAGQAAEARLLVLGSYGEGAWTGMLAGSVARDLINRAACPVAVVRGAAPQVPPPRSGPVVVGVDGSAASHAALMLAAELAESLGVRLVAMHTWTDVVAGPHGGPRQRSEDDATLAAEGGSLLDSELEFVAAAHPALPTERYLVEDTALRALLDRAGAARLLVVGHQGHREVDGLMLGSTSTRLVEFAPCPVLVVKPSGARGPVGGTRD</sequence>
<accession>A0ABX1RBI0</accession>
<dbReference type="Pfam" id="PF00582">
    <property type="entry name" value="Usp"/>
    <property type="match status" value="2"/>
</dbReference>
<comment type="similarity">
    <text evidence="1">Belongs to the universal stress protein A family.</text>
</comment>
<dbReference type="PANTHER" id="PTHR46268:SF6">
    <property type="entry name" value="UNIVERSAL STRESS PROTEIN UP12"/>
    <property type="match status" value="1"/>
</dbReference>
<dbReference type="PANTHER" id="PTHR46268">
    <property type="entry name" value="STRESS RESPONSE PROTEIN NHAX"/>
    <property type="match status" value="1"/>
</dbReference>
<dbReference type="Proteomes" id="UP001296706">
    <property type="component" value="Unassembled WGS sequence"/>
</dbReference>
<feature type="domain" description="UspA" evidence="3">
    <location>
        <begin position="22"/>
        <end position="145"/>
    </location>
</feature>
<dbReference type="PRINTS" id="PR01438">
    <property type="entry name" value="UNVRSLSTRESS"/>
</dbReference>
<comment type="caution">
    <text evidence="4">The sequence shown here is derived from an EMBL/GenBank/DDBJ whole genome shotgun (WGS) entry which is preliminary data.</text>
</comment>
<dbReference type="InterPro" id="IPR006015">
    <property type="entry name" value="Universal_stress_UspA"/>
</dbReference>
<organism evidence="4 5">
    <name type="scientific">Pseudonocardia xinjiangensis</name>
    <dbReference type="NCBI Taxonomy" id="75289"/>
    <lineage>
        <taxon>Bacteria</taxon>
        <taxon>Bacillati</taxon>
        <taxon>Actinomycetota</taxon>
        <taxon>Actinomycetes</taxon>
        <taxon>Pseudonocardiales</taxon>
        <taxon>Pseudonocardiaceae</taxon>
        <taxon>Pseudonocardia</taxon>
    </lineage>
</organism>
<feature type="region of interest" description="Disordered" evidence="2">
    <location>
        <begin position="1"/>
        <end position="22"/>
    </location>
</feature>
<dbReference type="SUPFAM" id="SSF52402">
    <property type="entry name" value="Adenine nucleotide alpha hydrolases-like"/>
    <property type="match status" value="2"/>
</dbReference>
<evidence type="ECO:0000313" key="4">
    <source>
        <dbReference type="EMBL" id="NMH76774.1"/>
    </source>
</evidence>
<evidence type="ECO:0000259" key="3">
    <source>
        <dbReference type="Pfam" id="PF00582"/>
    </source>
</evidence>
<reference evidence="4 5" key="1">
    <citation type="submission" date="2020-04" db="EMBL/GenBank/DDBJ databases">
        <authorList>
            <person name="Klaysubun C."/>
            <person name="Duangmal K."/>
            <person name="Lipun K."/>
        </authorList>
    </citation>
    <scope>NUCLEOTIDE SEQUENCE [LARGE SCALE GENOMIC DNA]</scope>
    <source>
        <strain evidence="4 5">JCM 11839</strain>
    </source>
</reference>
<dbReference type="InterPro" id="IPR014729">
    <property type="entry name" value="Rossmann-like_a/b/a_fold"/>
</dbReference>